<feature type="coiled-coil region" evidence="8">
    <location>
        <begin position="1361"/>
        <end position="1402"/>
    </location>
</feature>
<dbReference type="Gene3D" id="3.30.2090.10">
    <property type="entry name" value="Multidrug efflux transporter AcrB TolC docking domain, DN and DC subdomains"/>
    <property type="match status" value="2"/>
</dbReference>
<evidence type="ECO:0000313" key="11">
    <source>
        <dbReference type="Proteomes" id="UP000319040"/>
    </source>
</evidence>
<feature type="transmembrane region" description="Helical" evidence="9">
    <location>
        <begin position="453"/>
        <end position="473"/>
    </location>
</feature>
<feature type="transmembrane region" description="Helical" evidence="9">
    <location>
        <begin position="485"/>
        <end position="508"/>
    </location>
</feature>
<dbReference type="Proteomes" id="UP000319040">
    <property type="component" value="Unassembled WGS sequence"/>
</dbReference>
<feature type="transmembrane region" description="Helical" evidence="9">
    <location>
        <begin position="543"/>
        <end position="562"/>
    </location>
</feature>
<gene>
    <name evidence="10" type="ORF">SAMN06265379_104262</name>
</gene>
<keyword evidence="5 9" id="KW-0812">Transmembrane</keyword>
<evidence type="ECO:0000256" key="1">
    <source>
        <dbReference type="ARBA" id="ARBA00004651"/>
    </source>
</evidence>
<organism evidence="10 11">
    <name type="scientific">Saccharicrinis carchari</name>
    <dbReference type="NCBI Taxonomy" id="1168039"/>
    <lineage>
        <taxon>Bacteria</taxon>
        <taxon>Pseudomonadati</taxon>
        <taxon>Bacteroidota</taxon>
        <taxon>Bacteroidia</taxon>
        <taxon>Marinilabiliales</taxon>
        <taxon>Marinilabiliaceae</taxon>
        <taxon>Saccharicrinis</taxon>
    </lineage>
</organism>
<dbReference type="PANTHER" id="PTHR32063:SF24">
    <property type="entry name" value="CATION EFFLUX SYSTEM (ACRB_ACRD_ACRF FAMILY)"/>
    <property type="match status" value="1"/>
</dbReference>
<feature type="transmembrane region" description="Helical" evidence="9">
    <location>
        <begin position="931"/>
        <end position="953"/>
    </location>
</feature>
<dbReference type="SUPFAM" id="SSF82693">
    <property type="entry name" value="Multidrug efflux transporter AcrB pore domain, PN1, PN2, PC1 and PC2 subdomains"/>
    <property type="match status" value="2"/>
</dbReference>
<keyword evidence="11" id="KW-1185">Reference proteome</keyword>
<dbReference type="GO" id="GO:0015562">
    <property type="term" value="F:efflux transmembrane transporter activity"/>
    <property type="evidence" value="ECO:0007669"/>
    <property type="project" value="InterPro"/>
</dbReference>
<dbReference type="Pfam" id="PF00873">
    <property type="entry name" value="ACR_tran"/>
    <property type="match status" value="1"/>
</dbReference>
<feature type="transmembrane region" description="Helical" evidence="9">
    <location>
        <begin position="12"/>
        <end position="32"/>
    </location>
</feature>
<evidence type="ECO:0000256" key="5">
    <source>
        <dbReference type="ARBA" id="ARBA00022692"/>
    </source>
</evidence>
<evidence type="ECO:0000256" key="9">
    <source>
        <dbReference type="SAM" id="Phobius"/>
    </source>
</evidence>
<dbReference type="InterPro" id="IPR004763">
    <property type="entry name" value="CusA-like"/>
</dbReference>
<dbReference type="Gene3D" id="3.30.70.1320">
    <property type="entry name" value="Multidrug efflux transporter AcrB pore domain like"/>
    <property type="match status" value="1"/>
</dbReference>
<keyword evidence="3" id="KW-0813">Transport</keyword>
<keyword evidence="4" id="KW-1003">Cell membrane</keyword>
<evidence type="ECO:0000256" key="7">
    <source>
        <dbReference type="ARBA" id="ARBA00023136"/>
    </source>
</evidence>
<dbReference type="SUPFAM" id="SSF82866">
    <property type="entry name" value="Multidrug efflux transporter AcrB transmembrane domain"/>
    <property type="match status" value="2"/>
</dbReference>
<protein>
    <submittedName>
        <fullName evidence="10">Cobalt-zinc-cadmium resistance protein CzcA</fullName>
    </submittedName>
</protein>
<feature type="transmembrane region" description="Helical" evidence="9">
    <location>
        <begin position="367"/>
        <end position="387"/>
    </location>
</feature>
<evidence type="ECO:0000313" key="10">
    <source>
        <dbReference type="EMBL" id="SMO66947.1"/>
    </source>
</evidence>
<keyword evidence="6 9" id="KW-1133">Transmembrane helix</keyword>
<dbReference type="Gene3D" id="3.30.70.1440">
    <property type="entry name" value="Multidrug efflux transporter AcrB pore domain"/>
    <property type="match status" value="1"/>
</dbReference>
<dbReference type="PANTHER" id="PTHR32063">
    <property type="match status" value="1"/>
</dbReference>
<dbReference type="InterPro" id="IPR027463">
    <property type="entry name" value="AcrB_DN_DC_subdom"/>
</dbReference>
<feature type="transmembrane region" description="Helical" evidence="9">
    <location>
        <begin position="880"/>
        <end position="899"/>
    </location>
</feature>
<dbReference type="EMBL" id="FXTB01000004">
    <property type="protein sequence ID" value="SMO66947.1"/>
    <property type="molecule type" value="Genomic_DNA"/>
</dbReference>
<dbReference type="GO" id="GO:0042910">
    <property type="term" value="F:xenobiotic transmembrane transporter activity"/>
    <property type="evidence" value="ECO:0007669"/>
    <property type="project" value="TreeGrafter"/>
</dbReference>
<proteinExistence type="inferred from homology"/>
<dbReference type="PRINTS" id="PR00702">
    <property type="entry name" value="ACRIFLAVINRP"/>
</dbReference>
<dbReference type="InterPro" id="IPR001036">
    <property type="entry name" value="Acrflvin-R"/>
</dbReference>
<feature type="transmembrane region" description="Helical" evidence="9">
    <location>
        <begin position="341"/>
        <end position="360"/>
    </location>
</feature>
<dbReference type="GO" id="GO:0008324">
    <property type="term" value="F:monoatomic cation transmembrane transporter activity"/>
    <property type="evidence" value="ECO:0007669"/>
    <property type="project" value="InterPro"/>
</dbReference>
<keyword evidence="7 9" id="KW-0472">Membrane</keyword>
<evidence type="ECO:0000256" key="6">
    <source>
        <dbReference type="ARBA" id="ARBA00022989"/>
    </source>
</evidence>
<dbReference type="NCBIfam" id="TIGR00914">
    <property type="entry name" value="2A0601"/>
    <property type="match status" value="1"/>
</dbReference>
<sequence length="1447" mass="161586">MLEKIIDFSVKHKLIVILFTISIVVFGVYAIVKIPVGTVPDITNNQVQIITTSGNLSTQEIEQFITIPVEMEMANLPGVVEIRSISKFGISVVTVVFEERMGTYLPRQLIAEKIKSASANIPEAYGTPEMGPISTGLGEIYQYIVDVKPGYEGRYSAMELRTIQDWVIKRRLSGINGVVEINSWGGYLKQYEVAIDPFKLKSMGVSLIQVFEALEKNNGITGGSYIEKTNQSYFIRGDGLVKSLSDIENILVERNEGVPILVKDIAEVGYGHANRYGAITANGKGETVLGQIMMLKDANSKEVIREVKRRVAEIQENLPEGVFVNPILERSELIAKTSTTVAENLILGAIIVILIVLLLLGNLRSALVIGSMIPLALLFTLSMMYLFGVDANLMSLGALDFGIIIDGAVIIVEYIAIKITLQQKDLLGASTEERRTIMDKIAFVGSTKMMKSAIFGQVIILIVFIPILSLTGVEGKMFRPMALAFSFAIIGAMIMGLTWLPVASSLFLRPAVNQKPNFSDKLMAWVQRSYEPVIEKACKHKRLVLGSAIIMLLFTGGLFYSMGGEFVPTLDEGDFVIQPVLKTGTSLSKTVETTTQMENILIKNFPDEVDQIVCRIGAAEVPTDPMGMEEIDMIIKLHPKNTWVKAGSKEQLADRFKEALEIIPGIEYEFTQPIEMRFNELITGVRSDIAIKIFGEDLDYISKKANEIRDAIADVEGAGDIILEKTTGLPQVKVSYNRSKIAYYGVDVNRLNNYLSAAFGGKIIGVVFEGERRFDMVMRFNQDNRTDISNISALQVPLPNGSQVPFSELGEIEYTTGPAKISRDNTHRRVVVAVNVRKRDLQSVIRDIQSNIEAKVQLQPGTYVEYGGQFENLQNATKRLMLAVPVAMLLIFVFLHFAFGSLKDAIMIYTAIPLSAVGGVLLLWLRGMPFSVSAGVGFIALFGVAVLNGIVLIEHLKELQRESKYTMRELIIKGSRDRLRPVMLTAGAAAMGFLPMAISTGAGAEVQRPLATVVIGGLITSTMLTMIALPLMFELFYNVKAIKFFPFRVIRSKTTLLLLLLLTPILAINAQQKKLDLDEIIEIALQNNQQIAAYNFKVEHSKALKKTSFDVDKTTLSYSTDENNIAENGHPLKVWAITQEFSFPTLYLKNNDAQKINISIAQTKLELKKNALKKAVSQRFYKCQMLKGKHRVYMELDSLFARLDTAAQKRINLEDISRLEALHIKSKRNEIEAILKAVLMDIKSEYKQLKTLMNTQADFEIAGNLTPAPMSDGDNSASEMEQLFQYKNNYSRTLMEVEKQKLLPDLSLHYFIGSNTYDDAQNYHGFEIGVAVPLFFGNHSARVKAAKLSNAAMTSQNEYNSEMLKSRLNKLQNERLKYKALLQNYEAIGKELQEEIMRTSLKSYEMGQIDFFQFINGYENALKIRTEYLNNLFDYNRLTTELMYVSE</sequence>
<evidence type="ECO:0000256" key="8">
    <source>
        <dbReference type="SAM" id="Coils"/>
    </source>
</evidence>
<keyword evidence="8" id="KW-0175">Coiled coil</keyword>
<feature type="transmembrane region" description="Helical" evidence="9">
    <location>
        <begin position="1010"/>
        <end position="1033"/>
    </location>
</feature>
<comment type="subcellular location">
    <subcellularLocation>
        <location evidence="1">Cell membrane</location>
        <topology evidence="1">Multi-pass membrane protein</topology>
    </subcellularLocation>
</comment>
<dbReference type="RefSeq" id="WP_142533403.1">
    <property type="nucleotide sequence ID" value="NZ_FXTB01000004.1"/>
</dbReference>
<evidence type="ECO:0000256" key="4">
    <source>
        <dbReference type="ARBA" id="ARBA00022475"/>
    </source>
</evidence>
<dbReference type="OrthoDB" id="9758757at2"/>
<dbReference type="Gene3D" id="1.20.1640.10">
    <property type="entry name" value="Multidrug efflux transporter AcrB transmembrane domain"/>
    <property type="match status" value="2"/>
</dbReference>
<feature type="transmembrane region" description="Helical" evidence="9">
    <location>
        <begin position="906"/>
        <end position="925"/>
    </location>
</feature>
<evidence type="ECO:0000256" key="3">
    <source>
        <dbReference type="ARBA" id="ARBA00022448"/>
    </source>
</evidence>
<comment type="similarity">
    <text evidence="2">Belongs to the resistance-nodulation-cell division (RND) (TC 2.A.6) family.</text>
</comment>
<reference evidence="10 11" key="1">
    <citation type="submission" date="2017-05" db="EMBL/GenBank/DDBJ databases">
        <authorList>
            <person name="Varghese N."/>
            <person name="Submissions S."/>
        </authorList>
    </citation>
    <scope>NUCLEOTIDE SEQUENCE [LARGE SCALE GENOMIC DNA]</scope>
    <source>
        <strain evidence="10 11">DSM 27040</strain>
    </source>
</reference>
<dbReference type="SUPFAM" id="SSF56954">
    <property type="entry name" value="Outer membrane efflux proteins (OEP)"/>
    <property type="match status" value="1"/>
</dbReference>
<dbReference type="SUPFAM" id="SSF82714">
    <property type="entry name" value="Multidrug efflux transporter AcrB TolC docking domain, DN and DC subdomains"/>
    <property type="match status" value="2"/>
</dbReference>
<evidence type="ECO:0000256" key="2">
    <source>
        <dbReference type="ARBA" id="ARBA00010942"/>
    </source>
</evidence>
<feature type="transmembrane region" description="Helical" evidence="9">
    <location>
        <begin position="982"/>
        <end position="1004"/>
    </location>
</feature>
<feature type="transmembrane region" description="Helical" evidence="9">
    <location>
        <begin position="1054"/>
        <end position="1070"/>
    </location>
</feature>
<feature type="transmembrane region" description="Helical" evidence="9">
    <location>
        <begin position="393"/>
        <end position="417"/>
    </location>
</feature>
<accession>A0A521D5J3</accession>
<dbReference type="Gene3D" id="3.30.70.1430">
    <property type="entry name" value="Multidrug efflux transporter AcrB pore domain"/>
    <property type="match status" value="2"/>
</dbReference>
<dbReference type="GO" id="GO:0005886">
    <property type="term" value="C:plasma membrane"/>
    <property type="evidence" value="ECO:0007669"/>
    <property type="project" value="UniProtKB-SubCell"/>
</dbReference>
<name>A0A521D5J3_SACCC</name>
<dbReference type="Gene3D" id="1.20.1600.10">
    <property type="entry name" value="Outer membrane efflux proteins (OEP)"/>
    <property type="match status" value="1"/>
</dbReference>